<sequence length="52" mass="6092">MKKFLNTADCKLSRFDNQLVRQLIQSIKVMSKDKILIRFKSGFEMEQALATK</sequence>
<dbReference type="RefSeq" id="WP_160315571.1">
    <property type="nucleotide sequence ID" value="NZ_LGTE01000028.1"/>
</dbReference>
<accession>A0A0L6VZ75</accession>
<protein>
    <submittedName>
        <fullName evidence="1">Uncharacterized protein</fullName>
    </submittedName>
</protein>
<evidence type="ECO:0000313" key="1">
    <source>
        <dbReference type="EMBL" id="KNZ68511.1"/>
    </source>
</evidence>
<comment type="caution">
    <text evidence="1">The sequence shown here is derived from an EMBL/GenBank/DDBJ whole genome shotgun (WGS) entry which is preliminary data.</text>
</comment>
<keyword evidence="2" id="KW-1185">Reference proteome</keyword>
<proteinExistence type="predicted"/>
<reference evidence="2" key="1">
    <citation type="submission" date="2015-07" db="EMBL/GenBank/DDBJ databases">
        <title>Complete Genome of Thermincola ferriacetica strain Z-0001T.</title>
        <authorList>
            <person name="Lusk B."/>
            <person name="Badalamenti J.P."/>
            <person name="Parameswaran P."/>
            <person name="Bond D.R."/>
            <person name="Torres C.I."/>
        </authorList>
    </citation>
    <scope>NUCLEOTIDE SEQUENCE [LARGE SCALE GENOMIC DNA]</scope>
    <source>
        <strain evidence="2">Z-0001</strain>
    </source>
</reference>
<name>A0A0L6VZ75_9FIRM</name>
<gene>
    <name evidence="1" type="ORF">Tfer_2904</name>
</gene>
<evidence type="ECO:0000313" key="2">
    <source>
        <dbReference type="Proteomes" id="UP000037175"/>
    </source>
</evidence>
<dbReference type="AlphaFoldDB" id="A0A0L6VZ75"/>
<organism evidence="1 2">
    <name type="scientific">Thermincola ferriacetica</name>
    <dbReference type="NCBI Taxonomy" id="281456"/>
    <lineage>
        <taxon>Bacteria</taxon>
        <taxon>Bacillati</taxon>
        <taxon>Bacillota</taxon>
        <taxon>Clostridia</taxon>
        <taxon>Eubacteriales</taxon>
        <taxon>Thermincolaceae</taxon>
        <taxon>Thermincola</taxon>
    </lineage>
</organism>
<dbReference type="Proteomes" id="UP000037175">
    <property type="component" value="Unassembled WGS sequence"/>
</dbReference>
<dbReference type="EMBL" id="LGTE01000028">
    <property type="protein sequence ID" value="KNZ68511.1"/>
    <property type="molecule type" value="Genomic_DNA"/>
</dbReference>